<feature type="compositionally biased region" description="Polar residues" evidence="1">
    <location>
        <begin position="1"/>
        <end position="21"/>
    </location>
</feature>
<feature type="region of interest" description="Disordered" evidence="1">
    <location>
        <begin position="1"/>
        <end position="35"/>
    </location>
</feature>
<dbReference type="InterPro" id="IPR038052">
    <property type="entry name" value="Chaperonin_RbcX_sf"/>
</dbReference>
<proteinExistence type="predicted"/>
<dbReference type="Proteomes" id="UP000195557">
    <property type="component" value="Unassembled WGS sequence"/>
</dbReference>
<dbReference type="Gene3D" id="1.10.1200.210">
    <property type="entry name" value="Chaperonin-like RbcX"/>
    <property type="match status" value="1"/>
</dbReference>
<evidence type="ECO:0008006" key="3">
    <source>
        <dbReference type="Google" id="ProtNLM"/>
    </source>
</evidence>
<name>A0A1Y5I486_OSTTA</name>
<feature type="compositionally biased region" description="Low complexity" evidence="1">
    <location>
        <begin position="22"/>
        <end position="34"/>
    </location>
</feature>
<evidence type="ECO:0000256" key="1">
    <source>
        <dbReference type="SAM" id="MobiDB-lite"/>
    </source>
</evidence>
<dbReference type="SUPFAM" id="SSF158615">
    <property type="entry name" value="RbcX-like"/>
    <property type="match status" value="1"/>
</dbReference>
<accession>A0A1Y5I486</accession>
<sequence length="294" mass="32614">MSSHRTSSAASLDVASANNALRTSSPPTSASTRAFRSKLSAVRKYSRRFVFDSASRTSSRSKTMNATSFSEMFRKFSKSSSSLVPTLRRRVTVDADALVTAPRARSLFPRLCARVTDETRDASVISRRAMKTSAAPSRASCVARARARRARRARPHSRALSEDACARACGYDPEEKAREMLSRLLTLSATRVIMAQADGQGNECSEDVNISKITSVFLDELERRPMTGNGSAFVERLMASADGDTRLAAVRLIEVRRTYAEEDFDWEEVLEETVKLCEKQRLELLKDHATKSLD</sequence>
<protein>
    <recommendedName>
        <fullName evidence="3">Chaperonin-like RbcX</fullName>
    </recommendedName>
</protein>
<gene>
    <name evidence="2" type="ORF">BE221DRAFT_207004</name>
</gene>
<dbReference type="EMBL" id="KZ155825">
    <property type="protein sequence ID" value="OUS44338.1"/>
    <property type="molecule type" value="Genomic_DNA"/>
</dbReference>
<evidence type="ECO:0000313" key="2">
    <source>
        <dbReference type="EMBL" id="OUS44338.1"/>
    </source>
</evidence>
<dbReference type="AlphaFoldDB" id="A0A1Y5I486"/>
<reference evidence="2" key="1">
    <citation type="submission" date="2017-04" db="EMBL/GenBank/DDBJ databases">
        <title>Population genomics of picophytoplankton unveils novel chromosome hypervariability.</title>
        <authorList>
            <consortium name="DOE Joint Genome Institute"/>
            <person name="Blanc-Mathieu R."/>
            <person name="Krasovec M."/>
            <person name="Hebrard M."/>
            <person name="Yau S."/>
            <person name="Desgranges E."/>
            <person name="Martin J."/>
            <person name="Schackwitz W."/>
            <person name="Kuo A."/>
            <person name="Salin G."/>
            <person name="Donnadieu C."/>
            <person name="Desdevises Y."/>
            <person name="Sanchez-Ferandin S."/>
            <person name="Moreau H."/>
            <person name="Rivals E."/>
            <person name="Grigoriev I.V."/>
            <person name="Grimsley N."/>
            <person name="Eyre-Walker A."/>
            <person name="Piganeau G."/>
        </authorList>
    </citation>
    <scope>NUCLEOTIDE SEQUENCE [LARGE SCALE GENOMIC DNA]</scope>
    <source>
        <strain evidence="2">RCC 1115</strain>
    </source>
</reference>
<organism evidence="2">
    <name type="scientific">Ostreococcus tauri</name>
    <name type="common">Marine green alga</name>
    <dbReference type="NCBI Taxonomy" id="70448"/>
    <lineage>
        <taxon>Eukaryota</taxon>
        <taxon>Viridiplantae</taxon>
        <taxon>Chlorophyta</taxon>
        <taxon>Mamiellophyceae</taxon>
        <taxon>Mamiellales</taxon>
        <taxon>Bathycoccaceae</taxon>
        <taxon>Ostreococcus</taxon>
    </lineage>
</organism>